<dbReference type="PANTHER" id="PTHR47371:SF3">
    <property type="entry name" value="PHOSPHOGLYCEROL TRANSFERASE I"/>
    <property type="match status" value="1"/>
</dbReference>
<gene>
    <name evidence="9" type="ORF">ERS852578_01861</name>
</gene>
<keyword evidence="9" id="KW-0808">Transferase</keyword>
<evidence type="ECO:0000256" key="5">
    <source>
        <dbReference type="ARBA" id="ARBA00022989"/>
    </source>
</evidence>
<protein>
    <submittedName>
        <fullName evidence="9">Phosphoglycerol transferase I</fullName>
    </submittedName>
</protein>
<keyword evidence="4 7" id="KW-0812">Transmembrane</keyword>
<evidence type="ECO:0000256" key="1">
    <source>
        <dbReference type="ARBA" id="ARBA00004651"/>
    </source>
</evidence>
<feature type="domain" description="Sulfatase N-terminal" evidence="8">
    <location>
        <begin position="427"/>
        <end position="722"/>
    </location>
</feature>
<evidence type="ECO:0000259" key="8">
    <source>
        <dbReference type="Pfam" id="PF00884"/>
    </source>
</evidence>
<keyword evidence="5 7" id="KW-1133">Transmembrane helix</keyword>
<sequence length="766" mass="86579">MENQGNMQSGKKAAVIYFLAAFFIACIGIAGANYLKGELGLSAEELVKKVELTVEIAVLLGIAIAVRHLLKKRNRKIAGIIVFLFVAGFFSWQNSGIWQESQLKPQRLETPESEFDRYDIKDGHFTVAEANANIVKEINVDYLDNVTVHFSKPVAQKVIVRVLYETKTQHGFDNKTRKMRVKVHKGETVGCVSMKVKDVTRIKIGIGRKIGTQFDYGYTEINGNYAARMHQKKVSMVKYFVFFMLIPAGYFILAAGKKWQEKTDKNICLRILSFPFGFITILSLFATFLVVNLVEWVKMTCGNVSFSIILLQLTSPIKGTDSGIINSIIKTAVVPPVLLAVAAVLCYLFIVRGMYALEDLPVKKIPRWSKICIEVVMVVFFLHTVQVQGTEIGMWDYIQSVRESSDFYEKEYVNPAKVKMTFPKEKKNLIYIFMESMESSYADKEDGGTMDDNYIPNLTKLARENVQFTDKKDGKVGGPVCLEATAYTAGGLVAQTSAINLKVMNSGAVSDSFLPNLTALGDILNKQGYNQMFLCGSDGDFAGRDAYFKTHKDYQIEDYKAAIKEGDIPKDYKVYWGHEDKVLYERAKKNLKKLSKEGKPFNLTMLTVDTHFPNGYICDLCENKYDTTYGNAVACADRQVYDFVQWIKKQDFYEDTTIIIAGDHTSMVDTGSKFWKSLSNDYQRTVYNAIINPQCAYKKKVTTKRKFSTMDMFPTTLAALGVEIDGNKLGLGTNLFSGEETLREELGANYINKELKRNDKMYNQFY</sequence>
<comment type="subcellular location">
    <subcellularLocation>
        <location evidence="1">Cell membrane</location>
        <topology evidence="1">Multi-pass membrane protein</topology>
    </subcellularLocation>
</comment>
<dbReference type="SUPFAM" id="SSF53649">
    <property type="entry name" value="Alkaline phosphatase-like"/>
    <property type="match status" value="1"/>
</dbReference>
<accession>A0A173TPW6</accession>
<feature type="transmembrane region" description="Helical" evidence="7">
    <location>
        <begin position="236"/>
        <end position="255"/>
    </location>
</feature>
<dbReference type="CDD" id="cd16015">
    <property type="entry name" value="LTA_synthase"/>
    <property type="match status" value="1"/>
</dbReference>
<evidence type="ECO:0000256" key="3">
    <source>
        <dbReference type="ARBA" id="ARBA00022475"/>
    </source>
</evidence>
<comment type="pathway">
    <text evidence="2">Cell wall biogenesis; lipoteichoic acid biosynthesis.</text>
</comment>
<dbReference type="GO" id="GO:0005886">
    <property type="term" value="C:plasma membrane"/>
    <property type="evidence" value="ECO:0007669"/>
    <property type="project" value="UniProtKB-SubCell"/>
</dbReference>
<feature type="transmembrane region" description="Helical" evidence="7">
    <location>
        <begin position="52"/>
        <end position="70"/>
    </location>
</feature>
<evidence type="ECO:0000256" key="7">
    <source>
        <dbReference type="SAM" id="Phobius"/>
    </source>
</evidence>
<evidence type="ECO:0000313" key="9">
    <source>
        <dbReference type="EMBL" id="CUN04731.1"/>
    </source>
</evidence>
<keyword evidence="6 7" id="KW-0472">Membrane</keyword>
<evidence type="ECO:0000256" key="2">
    <source>
        <dbReference type="ARBA" id="ARBA00004936"/>
    </source>
</evidence>
<dbReference type="Pfam" id="PF00884">
    <property type="entry name" value="Sulfatase"/>
    <property type="match status" value="1"/>
</dbReference>
<dbReference type="EMBL" id="CYYC01000021">
    <property type="protein sequence ID" value="CUN04731.1"/>
    <property type="molecule type" value="Genomic_DNA"/>
</dbReference>
<dbReference type="Proteomes" id="UP000095390">
    <property type="component" value="Unassembled WGS sequence"/>
</dbReference>
<organism evidence="9 10">
    <name type="scientific">Anaerobutyricum hallii</name>
    <dbReference type="NCBI Taxonomy" id="39488"/>
    <lineage>
        <taxon>Bacteria</taxon>
        <taxon>Bacillati</taxon>
        <taxon>Bacillota</taxon>
        <taxon>Clostridia</taxon>
        <taxon>Lachnospirales</taxon>
        <taxon>Lachnospiraceae</taxon>
        <taxon>Anaerobutyricum</taxon>
    </lineage>
</organism>
<dbReference type="OrthoDB" id="9760224at2"/>
<evidence type="ECO:0000313" key="10">
    <source>
        <dbReference type="Proteomes" id="UP000095390"/>
    </source>
</evidence>
<name>A0A173TPW6_9FIRM</name>
<evidence type="ECO:0000256" key="4">
    <source>
        <dbReference type="ARBA" id="ARBA00022692"/>
    </source>
</evidence>
<dbReference type="InterPro" id="IPR050448">
    <property type="entry name" value="OpgB/LTA_synthase_biosynth"/>
</dbReference>
<dbReference type="InterPro" id="IPR000917">
    <property type="entry name" value="Sulfatase_N"/>
</dbReference>
<feature type="transmembrane region" description="Helical" evidence="7">
    <location>
        <begin position="333"/>
        <end position="355"/>
    </location>
</feature>
<dbReference type="InterPro" id="IPR017850">
    <property type="entry name" value="Alkaline_phosphatase_core_sf"/>
</dbReference>
<keyword evidence="3" id="KW-1003">Cell membrane</keyword>
<dbReference type="GO" id="GO:0016740">
    <property type="term" value="F:transferase activity"/>
    <property type="evidence" value="ECO:0007669"/>
    <property type="project" value="UniProtKB-KW"/>
</dbReference>
<dbReference type="AlphaFoldDB" id="A0A173TPW6"/>
<evidence type="ECO:0000256" key="6">
    <source>
        <dbReference type="ARBA" id="ARBA00023136"/>
    </source>
</evidence>
<dbReference type="PANTHER" id="PTHR47371">
    <property type="entry name" value="LIPOTEICHOIC ACID SYNTHASE"/>
    <property type="match status" value="1"/>
</dbReference>
<feature type="transmembrane region" description="Helical" evidence="7">
    <location>
        <begin position="12"/>
        <end position="32"/>
    </location>
</feature>
<feature type="transmembrane region" description="Helical" evidence="7">
    <location>
        <begin position="267"/>
        <end position="290"/>
    </location>
</feature>
<proteinExistence type="predicted"/>
<dbReference type="RefSeq" id="WP_022170366.1">
    <property type="nucleotide sequence ID" value="NZ_CAUAFF010000057.1"/>
</dbReference>
<reference evidence="9 10" key="1">
    <citation type="submission" date="2015-09" db="EMBL/GenBank/DDBJ databases">
        <authorList>
            <consortium name="Pathogen Informatics"/>
        </authorList>
    </citation>
    <scope>NUCLEOTIDE SEQUENCE [LARGE SCALE GENOMIC DNA]</scope>
    <source>
        <strain evidence="9 10">2789STDY5834966</strain>
    </source>
</reference>
<dbReference type="Gene3D" id="3.40.720.10">
    <property type="entry name" value="Alkaline Phosphatase, subunit A"/>
    <property type="match status" value="1"/>
</dbReference>